<sequence>MSVDNSFAYLSSDIIYDVIHQHFEETASLQAFLCLSQIEGPWGDIPHSLKHYEWSEGSLFSNRLKNGKIVDQQIEDSKIPEIPVIHDAMMSYSEDTEIIEAIAPKISHGLYVSNFNDKYFHLLSQIPSTLHEVHLNWLLADYTDRALKLMDIELRTPYLRELILSCKLDLPKALKTSLLDFIDRPFFNELNLKEAPSSFFEEVIVRWRKRMSFPMEDDDPMFAPCVKFELSDIERVPELLKKLSYPEPIPEMWKLIVLLSLVAFPFAKAYCNQTTCEFYSCLEKKTQCLGYTEMTIAEDFCSLISRQDTVLAVGFSTAFTCANKCMMDDIKAYVERKPELQYNEFQCRYVHNLAYRSLVLCHRKCGLCAYKNLEEAAYGEIPVRFADVCLLQGTLSKHRTFVGHPLK</sequence>
<keyword evidence="2" id="KW-1185">Reference proteome</keyword>
<evidence type="ECO:0000313" key="1">
    <source>
        <dbReference type="EMBL" id="KAK0424029.1"/>
    </source>
</evidence>
<reference evidence="1" key="1">
    <citation type="submission" date="2023-06" db="EMBL/GenBank/DDBJ databases">
        <title>Genomic analysis of the entomopathogenic nematode Steinernema hermaphroditum.</title>
        <authorList>
            <person name="Schwarz E.M."/>
            <person name="Heppert J.K."/>
            <person name="Baniya A."/>
            <person name="Schwartz H.T."/>
            <person name="Tan C.-H."/>
            <person name="Antoshechkin I."/>
            <person name="Sternberg P.W."/>
            <person name="Goodrich-Blair H."/>
            <person name="Dillman A.R."/>
        </authorList>
    </citation>
    <scope>NUCLEOTIDE SEQUENCE</scope>
    <source>
        <strain evidence="1">PS9179</strain>
        <tissue evidence="1">Whole animal</tissue>
    </source>
</reference>
<name>A0AA39IJ36_9BILA</name>
<comment type="caution">
    <text evidence="1">The sequence shown here is derived from an EMBL/GenBank/DDBJ whole genome shotgun (WGS) entry which is preliminary data.</text>
</comment>
<evidence type="ECO:0000313" key="2">
    <source>
        <dbReference type="Proteomes" id="UP001175271"/>
    </source>
</evidence>
<proteinExistence type="predicted"/>
<organism evidence="1 2">
    <name type="scientific">Steinernema hermaphroditum</name>
    <dbReference type="NCBI Taxonomy" id="289476"/>
    <lineage>
        <taxon>Eukaryota</taxon>
        <taxon>Metazoa</taxon>
        <taxon>Ecdysozoa</taxon>
        <taxon>Nematoda</taxon>
        <taxon>Chromadorea</taxon>
        <taxon>Rhabditida</taxon>
        <taxon>Tylenchina</taxon>
        <taxon>Panagrolaimomorpha</taxon>
        <taxon>Strongyloidoidea</taxon>
        <taxon>Steinernematidae</taxon>
        <taxon>Steinernema</taxon>
    </lineage>
</organism>
<dbReference type="AlphaFoldDB" id="A0AA39IJ36"/>
<dbReference type="Proteomes" id="UP001175271">
    <property type="component" value="Unassembled WGS sequence"/>
</dbReference>
<dbReference type="EMBL" id="JAUCMV010000001">
    <property type="protein sequence ID" value="KAK0424029.1"/>
    <property type="molecule type" value="Genomic_DNA"/>
</dbReference>
<accession>A0AA39IJ36</accession>
<gene>
    <name evidence="1" type="ORF">QR680_008466</name>
</gene>
<protein>
    <submittedName>
        <fullName evidence="1">Uncharacterized protein</fullName>
    </submittedName>
</protein>